<evidence type="ECO:0000256" key="10">
    <source>
        <dbReference type="ARBA" id="ARBA00022676"/>
    </source>
</evidence>
<dbReference type="AlphaFoldDB" id="B2A6X7"/>
<evidence type="ECO:0000256" key="4">
    <source>
        <dbReference type="ARBA" id="ARBA00009489"/>
    </source>
</evidence>
<comment type="subunit">
    <text evidence="5 16">Heteromultimer composed of HisG and HisZ subunits.</text>
</comment>
<dbReference type="GO" id="GO:0005737">
    <property type="term" value="C:cytoplasm"/>
    <property type="evidence" value="ECO:0007669"/>
    <property type="project" value="UniProtKB-SubCell"/>
</dbReference>
<evidence type="ECO:0000256" key="13">
    <source>
        <dbReference type="ARBA" id="ARBA00022840"/>
    </source>
</evidence>
<comment type="catalytic activity">
    <reaction evidence="1 16">
        <text>1-(5-phospho-beta-D-ribosyl)-ATP + diphosphate = 5-phospho-alpha-D-ribose 1-diphosphate + ATP</text>
        <dbReference type="Rhea" id="RHEA:18473"/>
        <dbReference type="ChEBI" id="CHEBI:30616"/>
        <dbReference type="ChEBI" id="CHEBI:33019"/>
        <dbReference type="ChEBI" id="CHEBI:58017"/>
        <dbReference type="ChEBI" id="CHEBI:73183"/>
        <dbReference type="EC" id="2.4.2.17"/>
    </reaction>
</comment>
<feature type="domain" description="ATP phosphoribosyltransferase catalytic" evidence="17">
    <location>
        <begin position="56"/>
        <end position="208"/>
    </location>
</feature>
<dbReference type="FunFam" id="3.40.190.10:FF:000011">
    <property type="entry name" value="ATP phosphoribosyltransferase"/>
    <property type="match status" value="1"/>
</dbReference>
<dbReference type="InterPro" id="IPR024893">
    <property type="entry name" value="ATP_PRibTrfase_HisG_short"/>
</dbReference>
<dbReference type="KEGG" id="nth:Nther_2001"/>
<reference evidence="18 19" key="2">
    <citation type="journal article" date="2011" name="J. Bacteriol.">
        <title>Complete genome sequence of the anaerobic, halophilic alkalithermophile Natranaerobius thermophilus JW/NM-WN-LF.</title>
        <authorList>
            <person name="Zhao B."/>
            <person name="Mesbah N.M."/>
            <person name="Dalin E."/>
            <person name="Goodwin L."/>
            <person name="Nolan M."/>
            <person name="Pitluck S."/>
            <person name="Chertkov O."/>
            <person name="Brettin T.S."/>
            <person name="Han J."/>
            <person name="Larimer F.W."/>
            <person name="Land M.L."/>
            <person name="Hauser L."/>
            <person name="Kyrpides N."/>
            <person name="Wiegel J."/>
        </authorList>
    </citation>
    <scope>NUCLEOTIDE SEQUENCE [LARGE SCALE GENOMIC DNA]</scope>
    <source>
        <strain evidence="19">ATCC BAA-1301 / DSM 18059 / JW/NM-WN-LF</strain>
    </source>
</reference>
<dbReference type="PANTHER" id="PTHR21403:SF8">
    <property type="entry name" value="ATP PHOSPHORIBOSYLTRANSFERASE"/>
    <property type="match status" value="1"/>
</dbReference>
<organism evidence="18 19">
    <name type="scientific">Natranaerobius thermophilus (strain ATCC BAA-1301 / DSM 18059 / JW/NM-WN-LF)</name>
    <dbReference type="NCBI Taxonomy" id="457570"/>
    <lineage>
        <taxon>Bacteria</taxon>
        <taxon>Bacillati</taxon>
        <taxon>Bacillota</taxon>
        <taxon>Clostridia</taxon>
        <taxon>Natranaerobiales</taxon>
        <taxon>Natranaerobiaceae</taxon>
        <taxon>Natranaerobius</taxon>
    </lineage>
</organism>
<dbReference type="UniPathway" id="UPA00031">
    <property type="reaction ID" value="UER00006"/>
</dbReference>
<evidence type="ECO:0000256" key="3">
    <source>
        <dbReference type="ARBA" id="ARBA00004667"/>
    </source>
</evidence>
<name>B2A6X7_NATTJ</name>
<dbReference type="HOGENOM" id="CLU_038115_2_0_9"/>
<protein>
    <recommendedName>
        <fullName evidence="7 16">ATP phosphoribosyltransferase</fullName>
        <shortName evidence="16">ATP-PRT</shortName>
        <shortName evidence="16">ATP-PRTase</shortName>
        <ecNumber evidence="6 16">2.4.2.17</ecNumber>
    </recommendedName>
</protein>
<keyword evidence="14 16" id="KW-0368">Histidine biosynthesis</keyword>
<evidence type="ECO:0000256" key="14">
    <source>
        <dbReference type="ARBA" id="ARBA00023102"/>
    </source>
</evidence>
<reference evidence="18 19" key="1">
    <citation type="submission" date="2008-04" db="EMBL/GenBank/DDBJ databases">
        <title>Complete sequence of chromosome of Natranaerobius thermophilus JW/NM-WN-LF.</title>
        <authorList>
            <consortium name="US DOE Joint Genome Institute"/>
            <person name="Copeland A."/>
            <person name="Lucas S."/>
            <person name="Lapidus A."/>
            <person name="Glavina del Rio T."/>
            <person name="Dalin E."/>
            <person name="Tice H."/>
            <person name="Bruce D."/>
            <person name="Goodwin L."/>
            <person name="Pitluck S."/>
            <person name="Chertkov O."/>
            <person name="Brettin T."/>
            <person name="Detter J.C."/>
            <person name="Han C."/>
            <person name="Kuske C.R."/>
            <person name="Schmutz J."/>
            <person name="Larimer F."/>
            <person name="Land M."/>
            <person name="Hauser L."/>
            <person name="Kyrpides N."/>
            <person name="Lykidis A."/>
            <person name="Mesbah N.M."/>
            <person name="Wiegel J."/>
        </authorList>
    </citation>
    <scope>NUCLEOTIDE SEQUENCE [LARGE SCALE GENOMIC DNA]</scope>
    <source>
        <strain evidence="19">ATCC BAA-1301 / DSM 18059 / JW/NM-WN-LF</strain>
    </source>
</reference>
<dbReference type="Proteomes" id="UP000001683">
    <property type="component" value="Chromosome"/>
</dbReference>
<evidence type="ECO:0000256" key="9">
    <source>
        <dbReference type="ARBA" id="ARBA00022605"/>
    </source>
</evidence>
<evidence type="ECO:0000259" key="17">
    <source>
        <dbReference type="Pfam" id="PF01634"/>
    </source>
</evidence>
<evidence type="ECO:0000313" key="18">
    <source>
        <dbReference type="EMBL" id="ACB85568.1"/>
    </source>
</evidence>
<evidence type="ECO:0000256" key="15">
    <source>
        <dbReference type="ARBA" id="ARBA00024861"/>
    </source>
</evidence>
<dbReference type="GO" id="GO:0003879">
    <property type="term" value="F:ATP phosphoribosyltransferase activity"/>
    <property type="evidence" value="ECO:0007669"/>
    <property type="project" value="UniProtKB-UniRule"/>
</dbReference>
<comment type="similarity">
    <text evidence="4 16">Belongs to the ATP phosphoribosyltransferase family. Short subfamily.</text>
</comment>
<keyword evidence="8 16" id="KW-0963">Cytoplasm</keyword>
<dbReference type="FunCoup" id="B2A6X7">
    <property type="interactions" value="341"/>
</dbReference>
<dbReference type="GO" id="GO:0000105">
    <property type="term" value="P:L-histidine biosynthetic process"/>
    <property type="evidence" value="ECO:0007669"/>
    <property type="project" value="UniProtKB-UniRule"/>
</dbReference>
<proteinExistence type="inferred from homology"/>
<dbReference type="InterPro" id="IPR001348">
    <property type="entry name" value="ATP_PRibTrfase_HisG"/>
</dbReference>
<dbReference type="EMBL" id="CP001034">
    <property type="protein sequence ID" value="ACB85568.1"/>
    <property type="molecule type" value="Genomic_DNA"/>
</dbReference>
<dbReference type="NCBIfam" id="TIGR00070">
    <property type="entry name" value="hisG"/>
    <property type="match status" value="1"/>
</dbReference>
<dbReference type="SUPFAM" id="SSF53850">
    <property type="entry name" value="Periplasmic binding protein-like II"/>
    <property type="match status" value="1"/>
</dbReference>
<evidence type="ECO:0000256" key="6">
    <source>
        <dbReference type="ARBA" id="ARBA00011946"/>
    </source>
</evidence>
<dbReference type="InterPro" id="IPR013820">
    <property type="entry name" value="ATP_PRibTrfase_cat"/>
</dbReference>
<keyword evidence="11 16" id="KW-0808">Transferase</keyword>
<evidence type="ECO:0000256" key="12">
    <source>
        <dbReference type="ARBA" id="ARBA00022741"/>
    </source>
</evidence>
<dbReference type="GO" id="GO:0005524">
    <property type="term" value="F:ATP binding"/>
    <property type="evidence" value="ECO:0007669"/>
    <property type="project" value="UniProtKB-KW"/>
</dbReference>
<dbReference type="eggNOG" id="COG0040">
    <property type="taxonomic scope" value="Bacteria"/>
</dbReference>
<comment type="pathway">
    <text evidence="3 16">Amino-acid biosynthesis; L-histidine biosynthesis; L-histidine from 5-phospho-alpha-D-ribose 1-diphosphate: step 1/9.</text>
</comment>
<evidence type="ECO:0000256" key="1">
    <source>
        <dbReference type="ARBA" id="ARBA00000915"/>
    </source>
</evidence>
<dbReference type="CDD" id="cd13595">
    <property type="entry name" value="PBP2_HisGs"/>
    <property type="match status" value="1"/>
</dbReference>
<dbReference type="PANTHER" id="PTHR21403">
    <property type="entry name" value="ATP PHOSPHORIBOSYLTRANSFERASE ATP-PRTASE"/>
    <property type="match status" value="1"/>
</dbReference>
<keyword evidence="9 16" id="KW-0028">Amino-acid biosynthesis</keyword>
<accession>B2A6X7</accession>
<keyword evidence="19" id="KW-1185">Reference proteome</keyword>
<dbReference type="EC" id="2.4.2.17" evidence="6 16"/>
<comment type="domain">
    <text evidence="16">Lacks the C-terminal regulatory region which is replaced by HisZ.</text>
</comment>
<dbReference type="Gene3D" id="3.40.190.10">
    <property type="entry name" value="Periplasmic binding protein-like II"/>
    <property type="match status" value="2"/>
</dbReference>
<comment type="function">
    <text evidence="15 16">Catalyzes the condensation of ATP and 5-phosphoribose 1-diphosphate to form N'-(5'-phosphoribosyl)-ATP (PR-ATP). Has a crucial role in the pathway because the rate of histidine biosynthesis seems to be controlled primarily by regulation of HisG enzymatic activity.</text>
</comment>
<sequence length="211" mass="23503">MRTGEQLTIALPKGRILDESVKLLEQAGIACDQVNENGRKLIFTDQEQSLSFILGKPMDVPTYVEHGAADIGIVGKDVIEEVKGEYYELLDMKMGYCKMVLAREKSNETFDINSVNAVATKYPQITQEYFQEFGRQVKIIKLNGSVELAPLIGLSDTIADLVSTGKTLKENNLEEVSSIMDITTRLIANKGSYQLKQNRIGQLVENLKDLV</sequence>
<dbReference type="Pfam" id="PF01634">
    <property type="entry name" value="HisG"/>
    <property type="match status" value="1"/>
</dbReference>
<comment type="subcellular location">
    <subcellularLocation>
        <location evidence="2 16">Cytoplasm</location>
    </subcellularLocation>
</comment>
<evidence type="ECO:0000256" key="7">
    <source>
        <dbReference type="ARBA" id="ARBA00020998"/>
    </source>
</evidence>
<keyword evidence="13 16" id="KW-0067">ATP-binding</keyword>
<evidence type="ECO:0000256" key="16">
    <source>
        <dbReference type="HAMAP-Rule" id="MF_01018"/>
    </source>
</evidence>
<evidence type="ECO:0000313" key="19">
    <source>
        <dbReference type="Proteomes" id="UP000001683"/>
    </source>
</evidence>
<gene>
    <name evidence="16" type="primary">hisG</name>
    <name evidence="18" type="ordered locus">Nther_2001</name>
</gene>
<dbReference type="InterPro" id="IPR018198">
    <property type="entry name" value="ATP_PRibTrfase_CS"/>
</dbReference>
<evidence type="ECO:0000256" key="8">
    <source>
        <dbReference type="ARBA" id="ARBA00022490"/>
    </source>
</evidence>
<dbReference type="STRING" id="457570.Nther_2001"/>
<evidence type="ECO:0000256" key="5">
    <source>
        <dbReference type="ARBA" id="ARBA00011496"/>
    </source>
</evidence>
<evidence type="ECO:0000256" key="2">
    <source>
        <dbReference type="ARBA" id="ARBA00004496"/>
    </source>
</evidence>
<keyword evidence="12 16" id="KW-0547">Nucleotide-binding</keyword>
<dbReference type="HAMAP" id="MF_01018">
    <property type="entry name" value="HisG_Short"/>
    <property type="match status" value="1"/>
</dbReference>
<dbReference type="InParanoid" id="B2A6X7"/>
<evidence type="ECO:0000256" key="11">
    <source>
        <dbReference type="ARBA" id="ARBA00022679"/>
    </source>
</evidence>
<dbReference type="PROSITE" id="PS01316">
    <property type="entry name" value="ATP_P_PHORIBOSYLTR"/>
    <property type="match status" value="1"/>
</dbReference>
<keyword evidence="10 16" id="KW-0328">Glycosyltransferase</keyword>